<dbReference type="PANTHER" id="PTHR12049:SF5">
    <property type="entry name" value="PROTEIN ARGININE METHYLTRANSFERASE NDUFAF7 HOMOLOG, MITOCHONDRIAL"/>
    <property type="match status" value="1"/>
</dbReference>
<dbReference type="AlphaFoldDB" id="A0A9Q5N6L5"/>
<keyword evidence="5 7" id="KW-0496">Mitochondrion</keyword>
<evidence type="ECO:0000256" key="2">
    <source>
        <dbReference type="ARBA" id="ARBA00005891"/>
    </source>
</evidence>
<comment type="similarity">
    <text evidence="2 7">Belongs to the NDUFAF7 family.</text>
</comment>
<organism evidence="9 10">
    <name type="scientific">Sanghuangporus baumii</name>
    <name type="common">Phellinus baumii</name>
    <dbReference type="NCBI Taxonomy" id="108892"/>
    <lineage>
        <taxon>Eukaryota</taxon>
        <taxon>Fungi</taxon>
        <taxon>Dikarya</taxon>
        <taxon>Basidiomycota</taxon>
        <taxon>Agaricomycotina</taxon>
        <taxon>Agaricomycetes</taxon>
        <taxon>Hymenochaetales</taxon>
        <taxon>Hymenochaetaceae</taxon>
        <taxon>Sanghuangporus</taxon>
    </lineage>
</organism>
<comment type="function">
    <text evidence="7">Arginine methyltransferase involved in the assembly or stability of mitochondrial NADH:ubiquinone oxidoreductase complex (complex I).</text>
</comment>
<feature type="region of interest" description="Disordered" evidence="8">
    <location>
        <begin position="50"/>
        <end position="87"/>
    </location>
</feature>
<keyword evidence="4 7" id="KW-0808">Transferase</keyword>
<dbReference type="Proteomes" id="UP000757232">
    <property type="component" value="Unassembled WGS sequence"/>
</dbReference>
<dbReference type="Gene3D" id="3.40.50.12710">
    <property type="match status" value="1"/>
</dbReference>
<dbReference type="EC" id="2.1.1.320" evidence="7"/>
<dbReference type="PANTHER" id="PTHR12049">
    <property type="entry name" value="PROTEIN ARGININE METHYLTRANSFERASE NDUFAF7, MITOCHONDRIAL"/>
    <property type="match status" value="1"/>
</dbReference>
<dbReference type="InterPro" id="IPR029063">
    <property type="entry name" value="SAM-dependent_MTases_sf"/>
</dbReference>
<dbReference type="Pfam" id="PF02636">
    <property type="entry name" value="Methyltransf_28"/>
    <property type="match status" value="1"/>
</dbReference>
<keyword evidence="10" id="KW-1185">Reference proteome</keyword>
<dbReference type="OrthoDB" id="17415at2759"/>
<evidence type="ECO:0000256" key="5">
    <source>
        <dbReference type="ARBA" id="ARBA00023128"/>
    </source>
</evidence>
<name>A0A9Q5N6L5_SANBA</name>
<protein>
    <recommendedName>
        <fullName evidence="7">Protein arginine methyltransferase NDUFAF7</fullName>
        <ecNumber evidence="7">2.1.1.320</ecNumber>
    </recommendedName>
</protein>
<sequence length="569" mass="64976">MKGSPFDLITSSSEVKYSPRAFTTSSSVARPTEMSSFGNIVLTARSNPSALRNYTSNSQPTPTSSQKPKRNVKYDYNTRPENSTKTSNEHVNYKIVTANDLENYKEPPRCVKMLVRDYIEDALYNPNYGYFPKQAIVFAGLGEEIDFNKIRNGDEFQEIVAKRYEEYGQDDAEGPGRQIFHTPTELFRPHYGHAIAQCIISEYLLKYFPYEDLNLYEIGAGNGSLAMDILNFIRDRHPEVYERTRYTIIEISGSLAEKQRQYLNSVHNCVEVVHKSIFRWKTTEPSPCFIVMMEVIDNFAHDMVRYDMKTLEPFQTFVSIDEEGDFYAHYTRITDPLISAFFSMRNALGHAPPLPALLRSSSRIREIYSGLPFAPNLSQPEFIPTRLLSLIATLRTYFPRHRLILSDFATLPDTIPGHNAPVVQTRLKNTMVPCQSLFVRQGYFDIFFPTNFEQLRDMYEHILARPSPNPGNGKTAAELPLPPPARSTPLWHSVSPLALGAEFFSSHPQNRRSPLDGVVSASGLPVGEHKSSVFTHAEFMETYADVERTRLRNGENPILDYYKNVKFLF</sequence>
<reference evidence="9" key="1">
    <citation type="submission" date="2016-06" db="EMBL/GenBank/DDBJ databases">
        <title>Draft Genome sequence of the fungus Inonotus baumii.</title>
        <authorList>
            <person name="Zhu H."/>
            <person name="Lin W."/>
        </authorList>
    </citation>
    <scope>NUCLEOTIDE SEQUENCE</scope>
    <source>
        <strain evidence="9">821</strain>
    </source>
</reference>
<keyword evidence="3 7" id="KW-0489">Methyltransferase</keyword>
<gene>
    <name evidence="9" type="ORF">A7U60_g6504</name>
</gene>
<dbReference type="InterPro" id="IPR038375">
    <property type="entry name" value="NDUFAF7_sf"/>
</dbReference>
<evidence type="ECO:0000256" key="8">
    <source>
        <dbReference type="SAM" id="MobiDB-lite"/>
    </source>
</evidence>
<dbReference type="GO" id="GO:0005739">
    <property type="term" value="C:mitochondrion"/>
    <property type="evidence" value="ECO:0007669"/>
    <property type="project" value="UniProtKB-SubCell"/>
</dbReference>
<dbReference type="InterPro" id="IPR003788">
    <property type="entry name" value="NDUFAF7"/>
</dbReference>
<evidence type="ECO:0000256" key="3">
    <source>
        <dbReference type="ARBA" id="ARBA00022603"/>
    </source>
</evidence>
<dbReference type="SUPFAM" id="SSF53335">
    <property type="entry name" value="S-adenosyl-L-methionine-dependent methyltransferases"/>
    <property type="match status" value="1"/>
</dbReference>
<evidence type="ECO:0000256" key="7">
    <source>
        <dbReference type="RuleBase" id="RU364114"/>
    </source>
</evidence>
<evidence type="ECO:0000256" key="4">
    <source>
        <dbReference type="ARBA" id="ARBA00022679"/>
    </source>
</evidence>
<evidence type="ECO:0000313" key="9">
    <source>
        <dbReference type="EMBL" id="OCB86386.1"/>
    </source>
</evidence>
<dbReference type="GO" id="GO:0032259">
    <property type="term" value="P:methylation"/>
    <property type="evidence" value="ECO:0007669"/>
    <property type="project" value="UniProtKB-KW"/>
</dbReference>
<evidence type="ECO:0000256" key="1">
    <source>
        <dbReference type="ARBA" id="ARBA00004173"/>
    </source>
</evidence>
<proteinExistence type="inferred from homology"/>
<comment type="caution">
    <text evidence="9">The sequence shown here is derived from an EMBL/GenBank/DDBJ whole genome shotgun (WGS) entry which is preliminary data.</text>
</comment>
<evidence type="ECO:0000256" key="6">
    <source>
        <dbReference type="ARBA" id="ARBA00048612"/>
    </source>
</evidence>
<dbReference type="GO" id="GO:0035243">
    <property type="term" value="F:protein-arginine omega-N symmetric methyltransferase activity"/>
    <property type="evidence" value="ECO:0007669"/>
    <property type="project" value="UniProtKB-EC"/>
</dbReference>
<comment type="catalytic activity">
    <reaction evidence="6 7">
        <text>L-arginyl-[protein] + 2 S-adenosyl-L-methionine = N(omega),N(omega)'-dimethyl-L-arginyl-[protein] + 2 S-adenosyl-L-homocysteine + 2 H(+)</text>
        <dbReference type="Rhea" id="RHEA:48108"/>
        <dbReference type="Rhea" id="RHEA-COMP:10532"/>
        <dbReference type="Rhea" id="RHEA-COMP:11992"/>
        <dbReference type="ChEBI" id="CHEBI:15378"/>
        <dbReference type="ChEBI" id="CHEBI:29965"/>
        <dbReference type="ChEBI" id="CHEBI:57856"/>
        <dbReference type="ChEBI" id="CHEBI:59789"/>
        <dbReference type="ChEBI" id="CHEBI:88221"/>
        <dbReference type="EC" id="2.1.1.320"/>
    </reaction>
</comment>
<dbReference type="EMBL" id="LNZH02000202">
    <property type="protein sequence ID" value="OCB86386.1"/>
    <property type="molecule type" value="Genomic_DNA"/>
</dbReference>
<comment type="subcellular location">
    <subcellularLocation>
        <location evidence="1 7">Mitochondrion</location>
    </subcellularLocation>
</comment>
<evidence type="ECO:0000313" key="10">
    <source>
        <dbReference type="Proteomes" id="UP000757232"/>
    </source>
</evidence>
<accession>A0A9Q5N6L5</accession>